<evidence type="ECO:0000256" key="1">
    <source>
        <dbReference type="SAM" id="MobiDB-lite"/>
    </source>
</evidence>
<feature type="region of interest" description="Disordered" evidence="1">
    <location>
        <begin position="1"/>
        <end position="22"/>
    </location>
</feature>
<sequence>MHKTTDAELGVEPGCSGGVKEDSMNITDTKYYDDSQWVDWPECSA</sequence>
<dbReference type="RefSeq" id="WP_386728743.1">
    <property type="nucleotide sequence ID" value="NZ_JBHSTP010000001.1"/>
</dbReference>
<proteinExistence type="predicted"/>
<evidence type="ECO:0000313" key="3">
    <source>
        <dbReference type="Proteomes" id="UP001596306"/>
    </source>
</evidence>
<protein>
    <submittedName>
        <fullName evidence="2">Uncharacterized protein</fullName>
    </submittedName>
</protein>
<dbReference type="Proteomes" id="UP001596306">
    <property type="component" value="Unassembled WGS sequence"/>
</dbReference>
<name>A0ABW1VCL5_9MICO</name>
<accession>A0ABW1VCL5</accession>
<evidence type="ECO:0000313" key="2">
    <source>
        <dbReference type="EMBL" id="MFC6355646.1"/>
    </source>
</evidence>
<organism evidence="2 3">
    <name type="scientific">Luethyella okanaganae</name>
    <dbReference type="NCBI Taxonomy" id="69372"/>
    <lineage>
        <taxon>Bacteria</taxon>
        <taxon>Bacillati</taxon>
        <taxon>Actinomycetota</taxon>
        <taxon>Actinomycetes</taxon>
        <taxon>Micrococcales</taxon>
        <taxon>Microbacteriaceae</taxon>
        <taxon>Luethyella</taxon>
    </lineage>
</organism>
<dbReference type="EMBL" id="JBHSTP010000001">
    <property type="protein sequence ID" value="MFC6355646.1"/>
    <property type="molecule type" value="Genomic_DNA"/>
</dbReference>
<keyword evidence="3" id="KW-1185">Reference proteome</keyword>
<comment type="caution">
    <text evidence="2">The sequence shown here is derived from an EMBL/GenBank/DDBJ whole genome shotgun (WGS) entry which is preliminary data.</text>
</comment>
<reference evidence="3" key="1">
    <citation type="journal article" date="2019" name="Int. J. Syst. Evol. Microbiol.">
        <title>The Global Catalogue of Microorganisms (GCM) 10K type strain sequencing project: providing services to taxonomists for standard genome sequencing and annotation.</title>
        <authorList>
            <consortium name="The Broad Institute Genomics Platform"/>
            <consortium name="The Broad Institute Genome Sequencing Center for Infectious Disease"/>
            <person name="Wu L."/>
            <person name="Ma J."/>
        </authorList>
    </citation>
    <scope>NUCLEOTIDE SEQUENCE [LARGE SCALE GENOMIC DNA]</scope>
    <source>
        <strain evidence="3">CCUG 43304</strain>
    </source>
</reference>
<gene>
    <name evidence="2" type="ORF">ACFQB0_05950</name>
</gene>